<dbReference type="InterPro" id="IPR027417">
    <property type="entry name" value="P-loop_NTPase"/>
</dbReference>
<keyword evidence="4 6" id="KW-0408">Iron</keyword>
<evidence type="ECO:0000256" key="6">
    <source>
        <dbReference type="HAMAP-Rule" id="MF_02040"/>
    </source>
</evidence>
<dbReference type="OrthoDB" id="9809679at2"/>
<comment type="similarity">
    <text evidence="6">Belongs to the Mrp/NBP35 ATP-binding proteins family.</text>
</comment>
<keyword evidence="3 6" id="KW-0067">ATP-binding</keyword>
<comment type="function">
    <text evidence="6">Binds and transfers iron-sulfur (Fe-S) clusters to target apoproteins. Can hydrolyze ATP.</text>
</comment>
<evidence type="ECO:0000256" key="4">
    <source>
        <dbReference type="ARBA" id="ARBA00023004"/>
    </source>
</evidence>
<dbReference type="GO" id="GO:0016887">
    <property type="term" value="F:ATP hydrolysis activity"/>
    <property type="evidence" value="ECO:0007669"/>
    <property type="project" value="UniProtKB-UniRule"/>
</dbReference>
<evidence type="ECO:0000256" key="3">
    <source>
        <dbReference type="ARBA" id="ARBA00022840"/>
    </source>
</evidence>
<dbReference type="Gene3D" id="3.40.50.300">
    <property type="entry name" value="P-loop containing nucleotide triphosphate hydrolases"/>
    <property type="match status" value="1"/>
</dbReference>
<dbReference type="SUPFAM" id="SSF52540">
    <property type="entry name" value="P-loop containing nucleoside triphosphate hydrolases"/>
    <property type="match status" value="1"/>
</dbReference>
<evidence type="ECO:0000256" key="2">
    <source>
        <dbReference type="ARBA" id="ARBA00022741"/>
    </source>
</evidence>
<proteinExistence type="inferred from homology"/>
<dbReference type="RefSeq" id="WP_092786021.1">
    <property type="nucleotide sequence ID" value="NZ_FNAP01000007.1"/>
</dbReference>
<evidence type="ECO:0000256" key="1">
    <source>
        <dbReference type="ARBA" id="ARBA00022723"/>
    </source>
</evidence>
<dbReference type="PANTHER" id="PTHR42961:SF2">
    <property type="entry name" value="IRON-SULFUR PROTEIN NUBPL"/>
    <property type="match status" value="1"/>
</dbReference>
<dbReference type="Proteomes" id="UP000199412">
    <property type="component" value="Unassembled WGS sequence"/>
</dbReference>
<accession>A0A1G7D837</accession>
<reference evidence="7 8" key="1">
    <citation type="submission" date="2016-10" db="EMBL/GenBank/DDBJ databases">
        <authorList>
            <person name="de Groot N.N."/>
        </authorList>
    </citation>
    <scope>NUCLEOTIDE SEQUENCE [LARGE SCALE GENOMIC DNA]</scope>
    <source>
        <strain evidence="7 8">ATCC 700224</strain>
    </source>
</reference>
<dbReference type="GO" id="GO:0046872">
    <property type="term" value="F:metal ion binding"/>
    <property type="evidence" value="ECO:0007669"/>
    <property type="project" value="UniProtKB-KW"/>
</dbReference>
<keyword evidence="6" id="KW-0378">Hydrolase</keyword>
<dbReference type="GO" id="GO:0140663">
    <property type="term" value="F:ATP-dependent FeS chaperone activity"/>
    <property type="evidence" value="ECO:0007669"/>
    <property type="project" value="InterPro"/>
</dbReference>
<dbReference type="CDD" id="cd02037">
    <property type="entry name" value="Mrp_NBP35"/>
    <property type="match status" value="1"/>
</dbReference>
<dbReference type="GO" id="GO:0051539">
    <property type="term" value="F:4 iron, 4 sulfur cluster binding"/>
    <property type="evidence" value="ECO:0007669"/>
    <property type="project" value="TreeGrafter"/>
</dbReference>
<dbReference type="PANTHER" id="PTHR42961">
    <property type="entry name" value="IRON-SULFUR PROTEIN NUBPL"/>
    <property type="match status" value="1"/>
</dbReference>
<evidence type="ECO:0000313" key="8">
    <source>
        <dbReference type="Proteomes" id="UP000199412"/>
    </source>
</evidence>
<sequence length="317" mass="32411">MDTTQPTTTLSACGRDHACSFCPVAPSCPLDKSDHDRALVRARLSRVGQVVVVLSNKGGVGKSTVSANLAAGLAARGLRVGVADADIHGPNQSRFFGLVGARVRLSAAGLETRTFAADGIAHPLRVGSLAFLMEDDATPIVWRDSYKHDFIHHLLGSFDWGDLDALVVDMPPGTGNEMITLCDVLDDGGPPAAAVLVTTPQAVAQMDSLKAARVCAERALPIIGAVENMAGVVCPHCSGSFHVFPDAGLDAALAVEGVGKIAAIPLAPELAIGSDSGRPAVLDHPDGAVARAFAPLIEAVAGWAADDPAAAVAGGAR</sequence>
<dbReference type="Pfam" id="PF10609">
    <property type="entry name" value="ParA"/>
    <property type="match status" value="1"/>
</dbReference>
<dbReference type="STRING" id="69960.SAMN05421720_10774"/>
<dbReference type="InterPro" id="IPR033756">
    <property type="entry name" value="YlxH/NBP35"/>
</dbReference>
<dbReference type="GO" id="GO:0005524">
    <property type="term" value="F:ATP binding"/>
    <property type="evidence" value="ECO:0007669"/>
    <property type="project" value="UniProtKB-UniRule"/>
</dbReference>
<keyword evidence="5 6" id="KW-0411">Iron-sulfur</keyword>
<comment type="subunit">
    <text evidence="6">Homodimer.</text>
</comment>
<protein>
    <recommendedName>
        <fullName evidence="6">Iron-sulfur cluster carrier protein</fullName>
    </recommendedName>
</protein>
<gene>
    <name evidence="7" type="ORF">SAMN05421720_10774</name>
</gene>
<comment type="caution">
    <text evidence="6">Lacks conserved residue(s) required for the propagation of feature annotation.</text>
</comment>
<keyword evidence="1 6" id="KW-0479">Metal-binding</keyword>
<dbReference type="InterPro" id="IPR019591">
    <property type="entry name" value="Mrp/NBP35_ATP-bd"/>
</dbReference>
<dbReference type="EMBL" id="FNAP01000007">
    <property type="protein sequence ID" value="SDE47732.1"/>
    <property type="molecule type" value="Genomic_DNA"/>
</dbReference>
<dbReference type="InterPro" id="IPR044304">
    <property type="entry name" value="NUBPL-like"/>
</dbReference>
<dbReference type="HAMAP" id="MF_02040">
    <property type="entry name" value="Mrp_NBP35"/>
    <property type="match status" value="1"/>
</dbReference>
<evidence type="ECO:0000313" key="7">
    <source>
        <dbReference type="EMBL" id="SDE47732.1"/>
    </source>
</evidence>
<name>A0A1G7D837_9PROT</name>
<evidence type="ECO:0000256" key="5">
    <source>
        <dbReference type="ARBA" id="ARBA00023014"/>
    </source>
</evidence>
<keyword evidence="8" id="KW-1185">Reference proteome</keyword>
<organism evidence="7 8">
    <name type="scientific">Rhodospira trueperi</name>
    <dbReference type="NCBI Taxonomy" id="69960"/>
    <lineage>
        <taxon>Bacteria</taxon>
        <taxon>Pseudomonadati</taxon>
        <taxon>Pseudomonadota</taxon>
        <taxon>Alphaproteobacteria</taxon>
        <taxon>Rhodospirillales</taxon>
        <taxon>Rhodospirillaceae</taxon>
        <taxon>Rhodospira</taxon>
    </lineage>
</organism>
<dbReference type="AlphaFoldDB" id="A0A1G7D837"/>
<dbReference type="GO" id="GO:0016226">
    <property type="term" value="P:iron-sulfur cluster assembly"/>
    <property type="evidence" value="ECO:0007669"/>
    <property type="project" value="InterPro"/>
</dbReference>
<keyword evidence="2 6" id="KW-0547">Nucleotide-binding</keyword>